<proteinExistence type="predicted"/>
<keyword evidence="1" id="KW-0472">Membrane</keyword>
<name>A0ABU5QKE3_9BACT</name>
<protein>
    <submittedName>
        <fullName evidence="2">Uncharacterized protein</fullName>
    </submittedName>
</protein>
<keyword evidence="1" id="KW-0812">Transmembrane</keyword>
<feature type="transmembrane region" description="Helical" evidence="1">
    <location>
        <begin position="29"/>
        <end position="46"/>
    </location>
</feature>
<dbReference type="Proteomes" id="UP001304671">
    <property type="component" value="Unassembled WGS sequence"/>
</dbReference>
<dbReference type="EMBL" id="JAYFUL010000008">
    <property type="protein sequence ID" value="MEA5257513.1"/>
    <property type="molecule type" value="Genomic_DNA"/>
</dbReference>
<gene>
    <name evidence="2" type="ORF">VB264_06950</name>
</gene>
<evidence type="ECO:0000313" key="3">
    <source>
        <dbReference type="Proteomes" id="UP001304671"/>
    </source>
</evidence>
<reference evidence="2 3" key="1">
    <citation type="submission" date="2023-12" db="EMBL/GenBank/DDBJ databases">
        <title>Novel species of the genus Arcicella isolated from rivers.</title>
        <authorList>
            <person name="Lu H."/>
        </authorList>
    </citation>
    <scope>NUCLEOTIDE SEQUENCE [LARGE SCALE GENOMIC DNA]</scope>
    <source>
        <strain evidence="2 3">LMG 21963</strain>
    </source>
</reference>
<organism evidence="2 3">
    <name type="scientific">Arcicella aquatica</name>
    <dbReference type="NCBI Taxonomy" id="217141"/>
    <lineage>
        <taxon>Bacteria</taxon>
        <taxon>Pseudomonadati</taxon>
        <taxon>Bacteroidota</taxon>
        <taxon>Cytophagia</taxon>
        <taxon>Cytophagales</taxon>
        <taxon>Flectobacillaceae</taxon>
        <taxon>Arcicella</taxon>
    </lineage>
</organism>
<keyword evidence="3" id="KW-1185">Reference proteome</keyword>
<feature type="transmembrane region" description="Helical" evidence="1">
    <location>
        <begin position="52"/>
        <end position="72"/>
    </location>
</feature>
<evidence type="ECO:0000256" key="1">
    <source>
        <dbReference type="SAM" id="Phobius"/>
    </source>
</evidence>
<accession>A0ABU5QKE3</accession>
<evidence type="ECO:0000313" key="2">
    <source>
        <dbReference type="EMBL" id="MEA5257513.1"/>
    </source>
</evidence>
<sequence length="158" mass="18380">MANTIHMNERDIQTLTFRLDSKKESLQKLINFVIVLTLCCVLFGVWEAGEISFVGCLVPILFGLFLVVIFWYTSIKPIKNDLVEQKKYVIQVKVLDKIHHDEFGVESWKIRASENEFGITIIDIPNRVYDDIILFSQIEVTISKKSKEILDYQQIKLL</sequence>
<comment type="caution">
    <text evidence="2">The sequence shown here is derived from an EMBL/GenBank/DDBJ whole genome shotgun (WGS) entry which is preliminary data.</text>
</comment>
<keyword evidence="1" id="KW-1133">Transmembrane helix</keyword>
<dbReference type="RefSeq" id="WP_323247948.1">
    <property type="nucleotide sequence ID" value="NZ_JAYFUL010000008.1"/>
</dbReference>